<dbReference type="Pfam" id="PF06293">
    <property type="entry name" value="Kdo"/>
    <property type="match status" value="1"/>
</dbReference>
<reference evidence="16 17" key="1">
    <citation type="journal article" date="2014" name="Int. J. Syst. Evol. Microbiol.">
        <title>Complete genome sequence of Corynebacterium casei LMG S-19264T (=DSM 44701T), isolated from a smear-ripened cheese.</title>
        <authorList>
            <consortium name="US DOE Joint Genome Institute (JGI-PGF)"/>
            <person name="Walter F."/>
            <person name="Albersmeier A."/>
            <person name="Kalinowski J."/>
            <person name="Ruckert C."/>
        </authorList>
    </citation>
    <scope>NUCLEOTIDE SEQUENCE [LARGE SCALE GENOMIC DNA]</scope>
    <source>
        <strain evidence="16 17">NBRC 112785</strain>
    </source>
</reference>
<evidence type="ECO:0000256" key="13">
    <source>
        <dbReference type="ARBA" id="ARBA00029511"/>
    </source>
</evidence>
<dbReference type="InterPro" id="IPR011009">
    <property type="entry name" value="Kinase-like_dom_sf"/>
</dbReference>
<gene>
    <name evidence="15 16" type="primary">kdkA</name>
    <name evidence="16" type="ORF">GCM10007894_01420</name>
</gene>
<dbReference type="EMBL" id="BSPO01000001">
    <property type="protein sequence ID" value="GLS82165.1"/>
    <property type="molecule type" value="Genomic_DNA"/>
</dbReference>
<keyword evidence="12 15" id="KW-0472">Membrane</keyword>
<dbReference type="NCBIfam" id="NF002475">
    <property type="entry name" value="PRK01723.1"/>
    <property type="match status" value="1"/>
</dbReference>
<dbReference type="RefSeq" id="WP_095497723.1">
    <property type="nucleotide sequence ID" value="NZ_BSPO01000001.1"/>
</dbReference>
<dbReference type="GO" id="GO:0005524">
    <property type="term" value="F:ATP binding"/>
    <property type="evidence" value="ECO:0007669"/>
    <property type="project" value="UniProtKB-UniRule"/>
</dbReference>
<evidence type="ECO:0000313" key="17">
    <source>
        <dbReference type="Proteomes" id="UP001157439"/>
    </source>
</evidence>
<evidence type="ECO:0000256" key="6">
    <source>
        <dbReference type="ARBA" id="ARBA00022519"/>
    </source>
</evidence>
<dbReference type="Gene3D" id="1.10.510.10">
    <property type="entry name" value="Transferase(Phosphotransferase) domain 1"/>
    <property type="match status" value="1"/>
</dbReference>
<dbReference type="SUPFAM" id="SSF56112">
    <property type="entry name" value="Protein kinase-like (PK-like)"/>
    <property type="match status" value="1"/>
</dbReference>
<evidence type="ECO:0000256" key="10">
    <source>
        <dbReference type="ARBA" id="ARBA00022840"/>
    </source>
</evidence>
<name>A0AA37TSN6_9GAMM</name>
<keyword evidence="5 15" id="KW-1003">Cell membrane</keyword>
<dbReference type="AlphaFoldDB" id="A0AA37TSN6"/>
<evidence type="ECO:0000256" key="1">
    <source>
        <dbReference type="ARBA" id="ARBA00004515"/>
    </source>
</evidence>
<keyword evidence="7 15" id="KW-0808">Transferase</keyword>
<dbReference type="GO" id="GO:0016773">
    <property type="term" value="F:phosphotransferase activity, alcohol group as acceptor"/>
    <property type="evidence" value="ECO:0007669"/>
    <property type="project" value="UniProtKB-UniRule"/>
</dbReference>
<evidence type="ECO:0000256" key="5">
    <source>
        <dbReference type="ARBA" id="ARBA00022475"/>
    </source>
</evidence>
<dbReference type="GO" id="GO:0016301">
    <property type="term" value="F:kinase activity"/>
    <property type="evidence" value="ECO:0007669"/>
    <property type="project" value="UniProtKB-KW"/>
</dbReference>
<feature type="active site" evidence="15">
    <location>
        <position position="159"/>
    </location>
</feature>
<accession>A0AA37TSN6</accession>
<dbReference type="GO" id="GO:0009244">
    <property type="term" value="P:lipopolysaccharide core region biosynthetic process"/>
    <property type="evidence" value="ECO:0007669"/>
    <property type="project" value="UniProtKB-UniRule"/>
</dbReference>
<dbReference type="EC" id="2.7.1.166" evidence="4 15"/>
<keyword evidence="6 15" id="KW-0997">Cell inner membrane</keyword>
<evidence type="ECO:0000256" key="14">
    <source>
        <dbReference type="ARBA" id="ARBA00034417"/>
    </source>
</evidence>
<keyword evidence="17" id="KW-1185">Reference proteome</keyword>
<comment type="catalytic activity">
    <reaction evidence="14 15">
        <text>an alpha-Kdo-(2-&gt;6)-lipid IVA + ATP = a 4-O-phospho-alpha-Kdo-(2-&gt;6)-lipid IVA + ADP + H(+)</text>
        <dbReference type="Rhea" id="RHEA:74271"/>
        <dbReference type="ChEBI" id="CHEBI:15378"/>
        <dbReference type="ChEBI" id="CHEBI:30616"/>
        <dbReference type="ChEBI" id="CHEBI:176428"/>
        <dbReference type="ChEBI" id="CHEBI:193140"/>
        <dbReference type="ChEBI" id="CHEBI:456216"/>
        <dbReference type="EC" id="2.7.1.166"/>
    </reaction>
</comment>
<evidence type="ECO:0000256" key="9">
    <source>
        <dbReference type="ARBA" id="ARBA00022777"/>
    </source>
</evidence>
<dbReference type="HAMAP" id="MF_00521">
    <property type="entry name" value="KDO_kinase"/>
    <property type="match status" value="1"/>
</dbReference>
<keyword evidence="9 15" id="KW-0418">Kinase</keyword>
<protein>
    <recommendedName>
        <fullName evidence="13 15">3-deoxy-D-manno-octulosonic acid kinase</fullName>
        <shortName evidence="15">Kdo kinase</shortName>
        <ecNumber evidence="4 15">2.7.1.166</ecNumber>
    </recommendedName>
</protein>
<evidence type="ECO:0000256" key="7">
    <source>
        <dbReference type="ARBA" id="ARBA00022679"/>
    </source>
</evidence>
<evidence type="ECO:0000256" key="15">
    <source>
        <dbReference type="HAMAP-Rule" id="MF_00521"/>
    </source>
</evidence>
<comment type="function">
    <text evidence="15">Catalyzes the ATP-dependent phosphorylation of the 3-deoxy-D-manno-octulosonic acid (Kdo) residue in Kdo-lipid IV(A) at the 4-OH position.</text>
</comment>
<evidence type="ECO:0000256" key="12">
    <source>
        <dbReference type="ARBA" id="ARBA00023136"/>
    </source>
</evidence>
<organism evidence="16 17">
    <name type="scientific">Paraferrimonas haliotis</name>
    <dbReference type="NCBI Taxonomy" id="2013866"/>
    <lineage>
        <taxon>Bacteria</taxon>
        <taxon>Pseudomonadati</taxon>
        <taxon>Pseudomonadota</taxon>
        <taxon>Gammaproteobacteria</taxon>
        <taxon>Alteromonadales</taxon>
        <taxon>Ferrimonadaceae</taxon>
        <taxon>Paraferrimonas</taxon>
    </lineage>
</organism>
<keyword evidence="11 15" id="KW-0448">Lipopolysaccharide biosynthesis</keyword>
<proteinExistence type="inferred from homology"/>
<evidence type="ECO:0000313" key="16">
    <source>
        <dbReference type="EMBL" id="GLS82165.1"/>
    </source>
</evidence>
<dbReference type="GO" id="GO:0005886">
    <property type="term" value="C:plasma membrane"/>
    <property type="evidence" value="ECO:0007669"/>
    <property type="project" value="UniProtKB-SubCell"/>
</dbReference>
<dbReference type="InterPro" id="IPR022826">
    <property type="entry name" value="KDO_kinase"/>
</dbReference>
<comment type="pathway">
    <text evidence="2 15">Bacterial outer membrane biogenesis; LPS core biosynthesis.</text>
</comment>
<comment type="caution">
    <text evidence="16">The sequence shown here is derived from an EMBL/GenBank/DDBJ whole genome shotgun (WGS) entry which is preliminary data.</text>
</comment>
<keyword evidence="10 15" id="KW-0067">ATP-binding</keyword>
<evidence type="ECO:0000256" key="4">
    <source>
        <dbReference type="ARBA" id="ARBA00011988"/>
    </source>
</evidence>
<keyword evidence="8 15" id="KW-0547">Nucleotide-binding</keyword>
<evidence type="ECO:0000256" key="8">
    <source>
        <dbReference type="ARBA" id="ARBA00022741"/>
    </source>
</evidence>
<dbReference type="Proteomes" id="UP001157439">
    <property type="component" value="Unassembled WGS sequence"/>
</dbReference>
<comment type="similarity">
    <text evidence="3 15">Belongs to the protein kinase superfamily. KdkA/RfaP family.</text>
</comment>
<comment type="subcellular location">
    <subcellularLocation>
        <location evidence="1 15">Cell inner membrane</location>
        <topology evidence="1 15">Peripheral membrane protein</topology>
        <orientation evidence="1 15">Cytoplasmic side</orientation>
    </subcellularLocation>
</comment>
<sequence length="232" mass="27502">MTCLLKCHSSAPQQLTEEWLEPAHWLHTNHHVGSSSGRNKVYFIDFDNQQWVLRHYYRGGFIAKFNRDSFLFLGNQRTRAIAEFDLLQAMRKLQLPVPQPIAARVVRKGLFYKNDILIERFNAKDLHGYLLANTIRKEEWQLLGRTIAEFHRHKVYHADLNIKNILFDGQQFYLIDFDRGEFKPSQGRWCQANLDRLLRSFRKELAKDSNLHWHESDWHSLVSGYQAFMSAK</sequence>
<evidence type="ECO:0000256" key="3">
    <source>
        <dbReference type="ARBA" id="ARBA00010327"/>
    </source>
</evidence>
<evidence type="ECO:0000256" key="11">
    <source>
        <dbReference type="ARBA" id="ARBA00022985"/>
    </source>
</evidence>
<evidence type="ECO:0000256" key="2">
    <source>
        <dbReference type="ARBA" id="ARBA00004713"/>
    </source>
</evidence>